<comment type="caution">
    <text evidence="2">The sequence shown here is derived from an EMBL/GenBank/DDBJ whole genome shotgun (WGS) entry which is preliminary data.</text>
</comment>
<dbReference type="EMBL" id="SJPI01000001">
    <property type="protein sequence ID" value="TWT53008.1"/>
    <property type="molecule type" value="Genomic_DNA"/>
</dbReference>
<reference evidence="2 3" key="1">
    <citation type="submission" date="2019-02" db="EMBL/GenBank/DDBJ databases">
        <title>Deep-cultivation of Planctomycetes and their phenomic and genomic characterization uncovers novel biology.</title>
        <authorList>
            <person name="Wiegand S."/>
            <person name="Jogler M."/>
            <person name="Boedeker C."/>
            <person name="Pinto D."/>
            <person name="Vollmers J."/>
            <person name="Rivas-Marin E."/>
            <person name="Kohn T."/>
            <person name="Peeters S.H."/>
            <person name="Heuer A."/>
            <person name="Rast P."/>
            <person name="Oberbeckmann S."/>
            <person name="Bunk B."/>
            <person name="Jeske O."/>
            <person name="Meyerdierks A."/>
            <person name="Storesund J.E."/>
            <person name="Kallscheuer N."/>
            <person name="Luecker S."/>
            <person name="Lage O.M."/>
            <person name="Pohl T."/>
            <person name="Merkel B.J."/>
            <person name="Hornburger P."/>
            <person name="Mueller R.-W."/>
            <person name="Bruemmer F."/>
            <person name="Labrenz M."/>
            <person name="Spormann A.M."/>
            <person name="Op Den Camp H."/>
            <person name="Overmann J."/>
            <person name="Amann R."/>
            <person name="Jetten M.S.M."/>
            <person name="Mascher T."/>
            <person name="Medema M.H."/>
            <person name="Devos D.P."/>
            <person name="Kaster A.-K."/>
            <person name="Ovreas L."/>
            <person name="Rohde M."/>
            <person name="Galperin M.Y."/>
            <person name="Jogler C."/>
        </authorList>
    </citation>
    <scope>NUCLEOTIDE SEQUENCE [LARGE SCALE GENOMIC DNA]</scope>
    <source>
        <strain evidence="2 3">Pla22</strain>
    </source>
</reference>
<proteinExistence type="predicted"/>
<gene>
    <name evidence="2" type="ORF">Pla22_06360</name>
</gene>
<dbReference type="AlphaFoldDB" id="A0A5C5WQW7"/>
<feature type="region of interest" description="Disordered" evidence="1">
    <location>
        <begin position="46"/>
        <end position="67"/>
    </location>
</feature>
<keyword evidence="3" id="KW-1185">Reference proteome</keyword>
<name>A0A5C5WQW7_9BACT</name>
<protein>
    <submittedName>
        <fullName evidence="2">Uncharacterized protein</fullName>
    </submittedName>
</protein>
<organism evidence="2 3">
    <name type="scientific">Rubripirellula amarantea</name>
    <dbReference type="NCBI Taxonomy" id="2527999"/>
    <lineage>
        <taxon>Bacteria</taxon>
        <taxon>Pseudomonadati</taxon>
        <taxon>Planctomycetota</taxon>
        <taxon>Planctomycetia</taxon>
        <taxon>Pirellulales</taxon>
        <taxon>Pirellulaceae</taxon>
        <taxon>Rubripirellula</taxon>
    </lineage>
</organism>
<evidence type="ECO:0000313" key="2">
    <source>
        <dbReference type="EMBL" id="TWT53008.1"/>
    </source>
</evidence>
<sequence length="67" mass="7506" precursor="true">MDQIDTLTGKPYQAGRVTPIRSAACLNPRVLGTYSGRTKLVRLTRQPFQHAHHHRIPEATSSHGYLP</sequence>
<dbReference type="Proteomes" id="UP000316598">
    <property type="component" value="Unassembled WGS sequence"/>
</dbReference>
<accession>A0A5C5WQW7</accession>
<evidence type="ECO:0000313" key="3">
    <source>
        <dbReference type="Proteomes" id="UP000316598"/>
    </source>
</evidence>
<evidence type="ECO:0000256" key="1">
    <source>
        <dbReference type="SAM" id="MobiDB-lite"/>
    </source>
</evidence>